<feature type="compositionally biased region" description="Low complexity" evidence="1">
    <location>
        <begin position="176"/>
        <end position="186"/>
    </location>
</feature>
<protein>
    <submittedName>
        <fullName evidence="2">Uncharacterized protein</fullName>
    </submittedName>
</protein>
<sequence length="280" mass="30560">MATTMSSFTRAFSHKRNTSEAAPSAPTQRTRASTWTRPQISSPVVLISTSNAHVKNAHAIAGTRPIEIRKISTSSSVSSISSRDSDDGFSSAVSEHTLTDASSVNDSPIDAEPETKRLSYFKPTVIDVGSSSVVSPEESPDPEATPKIPQRAPSHSKSAHETLHRKRSVQRMLQHSSSQRSTPRSSVDPASPARSRTVPAYIGESPQETPFDDELAQLDEVARDFSNTMRTPEEDADVMQIEKRGLASFSATEYMSEIQSLVHNLFADEKSCFMQLGGFF</sequence>
<keyword evidence="3" id="KW-1185">Reference proteome</keyword>
<feature type="compositionally biased region" description="Low complexity" evidence="1">
    <location>
        <begin position="73"/>
        <end position="82"/>
    </location>
</feature>
<evidence type="ECO:0000313" key="2">
    <source>
        <dbReference type="EMBL" id="KAF2482616.1"/>
    </source>
</evidence>
<dbReference type="AlphaFoldDB" id="A0A6A6PS63"/>
<dbReference type="OrthoDB" id="5419666at2759"/>
<gene>
    <name evidence="2" type="ORF">BDY17DRAFT_298824</name>
</gene>
<dbReference type="EMBL" id="MU001636">
    <property type="protein sequence ID" value="KAF2482616.1"/>
    <property type="molecule type" value="Genomic_DNA"/>
</dbReference>
<feature type="region of interest" description="Disordered" evidence="1">
    <location>
        <begin position="73"/>
        <end position="92"/>
    </location>
</feature>
<proteinExistence type="predicted"/>
<evidence type="ECO:0000256" key="1">
    <source>
        <dbReference type="SAM" id="MobiDB-lite"/>
    </source>
</evidence>
<dbReference type="GeneID" id="54474813"/>
<name>A0A6A6PS63_9PEZI</name>
<reference evidence="2" key="1">
    <citation type="journal article" date="2020" name="Stud. Mycol.">
        <title>101 Dothideomycetes genomes: a test case for predicting lifestyles and emergence of pathogens.</title>
        <authorList>
            <person name="Haridas S."/>
            <person name="Albert R."/>
            <person name="Binder M."/>
            <person name="Bloem J."/>
            <person name="Labutti K."/>
            <person name="Salamov A."/>
            <person name="Andreopoulos B."/>
            <person name="Baker S."/>
            <person name="Barry K."/>
            <person name="Bills G."/>
            <person name="Bluhm B."/>
            <person name="Cannon C."/>
            <person name="Castanera R."/>
            <person name="Culley D."/>
            <person name="Daum C."/>
            <person name="Ezra D."/>
            <person name="Gonzalez J."/>
            <person name="Henrissat B."/>
            <person name="Kuo A."/>
            <person name="Liang C."/>
            <person name="Lipzen A."/>
            <person name="Lutzoni F."/>
            <person name="Magnuson J."/>
            <person name="Mondo S."/>
            <person name="Nolan M."/>
            <person name="Ohm R."/>
            <person name="Pangilinan J."/>
            <person name="Park H.-J."/>
            <person name="Ramirez L."/>
            <person name="Alfaro M."/>
            <person name="Sun H."/>
            <person name="Tritt A."/>
            <person name="Yoshinaga Y."/>
            <person name="Zwiers L.-H."/>
            <person name="Turgeon B."/>
            <person name="Goodwin S."/>
            <person name="Spatafora J."/>
            <person name="Crous P."/>
            <person name="Grigoriev I."/>
        </authorList>
    </citation>
    <scope>NUCLEOTIDE SEQUENCE</scope>
    <source>
        <strain evidence="2">CBS 113389</strain>
    </source>
</reference>
<feature type="compositionally biased region" description="Polar residues" evidence="1">
    <location>
        <begin position="1"/>
        <end position="10"/>
    </location>
</feature>
<accession>A0A6A6PS63</accession>
<evidence type="ECO:0000313" key="3">
    <source>
        <dbReference type="Proteomes" id="UP000799767"/>
    </source>
</evidence>
<feature type="region of interest" description="Disordered" evidence="1">
    <location>
        <begin position="129"/>
        <end position="209"/>
    </location>
</feature>
<organism evidence="2 3">
    <name type="scientific">Neohortaea acidophila</name>
    <dbReference type="NCBI Taxonomy" id="245834"/>
    <lineage>
        <taxon>Eukaryota</taxon>
        <taxon>Fungi</taxon>
        <taxon>Dikarya</taxon>
        <taxon>Ascomycota</taxon>
        <taxon>Pezizomycotina</taxon>
        <taxon>Dothideomycetes</taxon>
        <taxon>Dothideomycetidae</taxon>
        <taxon>Mycosphaerellales</taxon>
        <taxon>Teratosphaeriaceae</taxon>
        <taxon>Neohortaea</taxon>
    </lineage>
</organism>
<dbReference type="Proteomes" id="UP000799767">
    <property type="component" value="Unassembled WGS sequence"/>
</dbReference>
<feature type="compositionally biased region" description="Polar residues" evidence="1">
    <location>
        <begin position="19"/>
        <end position="37"/>
    </location>
</feature>
<dbReference type="RefSeq" id="XP_033589186.1">
    <property type="nucleotide sequence ID" value="XM_033733811.1"/>
</dbReference>
<feature type="region of interest" description="Disordered" evidence="1">
    <location>
        <begin position="1"/>
        <end position="37"/>
    </location>
</feature>